<sequence>MAEQLESEESGNLFTKIIAIAAGEAHTLALTANGDVYAWGRGTFGRLGTDSEADQLFPVRIDFEPADSDGDKKRVKIVGIAAGAYHSLAVAGNYSFSPFIG</sequence>
<dbReference type="RefSeq" id="XP_016447349.1">
    <property type="nucleotide sequence ID" value="XM_016591863.1"/>
</dbReference>
<dbReference type="PaxDb" id="4097-A0A1S3Y584"/>
<keyword evidence="1" id="KW-0677">Repeat</keyword>
<protein>
    <submittedName>
        <fullName evidence="3">Ultraviolet-B receptor UVR8-like</fullName>
    </submittedName>
</protein>
<dbReference type="PROSITE" id="PS50012">
    <property type="entry name" value="RCC1_3"/>
    <property type="match status" value="1"/>
</dbReference>
<dbReference type="SUPFAM" id="SSF50985">
    <property type="entry name" value="RCC1/BLIP-II"/>
    <property type="match status" value="1"/>
</dbReference>
<organism evidence="3">
    <name type="scientific">Nicotiana tabacum</name>
    <name type="common">Common tobacco</name>
    <dbReference type="NCBI Taxonomy" id="4097"/>
    <lineage>
        <taxon>Eukaryota</taxon>
        <taxon>Viridiplantae</taxon>
        <taxon>Streptophyta</taxon>
        <taxon>Embryophyta</taxon>
        <taxon>Tracheophyta</taxon>
        <taxon>Spermatophyta</taxon>
        <taxon>Magnoliopsida</taxon>
        <taxon>eudicotyledons</taxon>
        <taxon>Gunneridae</taxon>
        <taxon>Pentapetalae</taxon>
        <taxon>asterids</taxon>
        <taxon>lamiids</taxon>
        <taxon>Solanales</taxon>
        <taxon>Solanaceae</taxon>
        <taxon>Nicotianoideae</taxon>
        <taxon>Nicotianeae</taxon>
        <taxon>Nicotiana</taxon>
    </lineage>
</organism>
<reference evidence="3" key="1">
    <citation type="submission" date="2025-08" db="UniProtKB">
        <authorList>
            <consortium name="RefSeq"/>
        </authorList>
    </citation>
    <scope>IDENTIFICATION</scope>
</reference>
<accession>A0A1S3Y584</accession>
<dbReference type="KEGG" id="nta:107772365"/>
<dbReference type="InterPro" id="IPR051625">
    <property type="entry name" value="Signaling_Regulatory_Domain"/>
</dbReference>
<dbReference type="Pfam" id="PF00415">
    <property type="entry name" value="RCC1"/>
    <property type="match status" value="1"/>
</dbReference>
<evidence type="ECO:0000313" key="3">
    <source>
        <dbReference type="RefSeq" id="XP_016447349.1"/>
    </source>
</evidence>
<dbReference type="STRING" id="4097.A0A1S3Y584"/>
<dbReference type="Gene3D" id="2.130.10.30">
    <property type="entry name" value="Regulator of chromosome condensation 1/beta-lactamase-inhibitor protein II"/>
    <property type="match status" value="1"/>
</dbReference>
<dbReference type="OMA" id="CHFCELI"/>
<proteinExistence type="predicted"/>
<name>A0A1S3Y584_TOBAC</name>
<evidence type="ECO:0000256" key="2">
    <source>
        <dbReference type="PROSITE-ProRule" id="PRU00235"/>
    </source>
</evidence>
<dbReference type="SMR" id="A0A1S3Y584"/>
<dbReference type="InterPro" id="IPR009091">
    <property type="entry name" value="RCC1/BLIP-II"/>
</dbReference>
<dbReference type="PANTHER" id="PTHR22872">
    <property type="entry name" value="BTK-BINDING PROTEIN-RELATED"/>
    <property type="match status" value="1"/>
</dbReference>
<dbReference type="InterPro" id="IPR000408">
    <property type="entry name" value="Reg_chr_condens"/>
</dbReference>
<evidence type="ECO:0000256" key="1">
    <source>
        <dbReference type="ARBA" id="ARBA00022737"/>
    </source>
</evidence>
<dbReference type="AlphaFoldDB" id="A0A1S3Y584"/>
<gene>
    <name evidence="3" type="primary">LOC107772365</name>
</gene>
<dbReference type="OrthoDB" id="61110at2759"/>
<feature type="repeat" description="RCC1" evidence="2">
    <location>
        <begin position="34"/>
        <end position="93"/>
    </location>
</feature>